<evidence type="ECO:0000313" key="3">
    <source>
        <dbReference type="Proteomes" id="UP000176902"/>
    </source>
</evidence>
<feature type="domain" description="Amidohydrolase-related" evidence="1">
    <location>
        <begin position="28"/>
        <end position="210"/>
    </location>
</feature>
<protein>
    <recommendedName>
        <fullName evidence="1">Amidohydrolase-related domain-containing protein</fullName>
    </recommendedName>
</protein>
<dbReference type="STRING" id="1797768.A3C59_03585"/>
<sequence>MDPKQIDQILNSNKGLFKGYGEISLYLPHYSSVSPNDPAMKELYKIAEKHSLPVMMHPLENQQQAVEEVLRDFPNVKFLFHAMERLSWANTFFDSDLDKYPNAYYSVDIDIFGQDSSGRPMFAAFSDKQSFSLEFKTGWEDTLNKKVAFWKSKIEKHPDQFLWGTDRGDAAWNYDSDIGALLEEYSRAFIGQLDPAVQEKYAYKNAEKLLQD</sequence>
<dbReference type="GO" id="GO:0016787">
    <property type="term" value="F:hydrolase activity"/>
    <property type="evidence" value="ECO:0007669"/>
    <property type="project" value="InterPro"/>
</dbReference>
<dbReference type="Pfam" id="PF04909">
    <property type="entry name" value="Amidohydro_2"/>
    <property type="match status" value="1"/>
</dbReference>
<gene>
    <name evidence="2" type="ORF">A3C59_03585</name>
</gene>
<dbReference type="SUPFAM" id="SSF51556">
    <property type="entry name" value="Metallo-dependent hydrolases"/>
    <property type="match status" value="1"/>
</dbReference>
<dbReference type="Gene3D" id="3.20.20.140">
    <property type="entry name" value="Metal-dependent hydrolases"/>
    <property type="match status" value="1"/>
</dbReference>
<accession>A0A1F5JQQ1</accession>
<name>A0A1F5JQQ1_9BACT</name>
<organism evidence="2 3">
    <name type="scientific">Candidatus Daviesbacteria bacterium RIFCSPHIGHO2_02_FULL_36_13</name>
    <dbReference type="NCBI Taxonomy" id="1797768"/>
    <lineage>
        <taxon>Bacteria</taxon>
        <taxon>Candidatus Daviesiibacteriota</taxon>
    </lineage>
</organism>
<comment type="caution">
    <text evidence="2">The sequence shown here is derived from an EMBL/GenBank/DDBJ whole genome shotgun (WGS) entry which is preliminary data.</text>
</comment>
<proteinExistence type="predicted"/>
<dbReference type="AlphaFoldDB" id="A0A1F5JQQ1"/>
<evidence type="ECO:0000313" key="2">
    <source>
        <dbReference type="EMBL" id="OGE30770.1"/>
    </source>
</evidence>
<evidence type="ECO:0000259" key="1">
    <source>
        <dbReference type="Pfam" id="PF04909"/>
    </source>
</evidence>
<dbReference type="InterPro" id="IPR006680">
    <property type="entry name" value="Amidohydro-rel"/>
</dbReference>
<reference evidence="2 3" key="1">
    <citation type="journal article" date="2016" name="Nat. Commun.">
        <title>Thousands of microbial genomes shed light on interconnected biogeochemical processes in an aquifer system.</title>
        <authorList>
            <person name="Anantharaman K."/>
            <person name="Brown C.T."/>
            <person name="Hug L.A."/>
            <person name="Sharon I."/>
            <person name="Castelle C.J."/>
            <person name="Probst A.J."/>
            <person name="Thomas B.C."/>
            <person name="Singh A."/>
            <person name="Wilkins M.J."/>
            <person name="Karaoz U."/>
            <person name="Brodie E.L."/>
            <person name="Williams K.H."/>
            <person name="Hubbard S.S."/>
            <person name="Banfield J.F."/>
        </authorList>
    </citation>
    <scope>NUCLEOTIDE SEQUENCE [LARGE SCALE GENOMIC DNA]</scope>
</reference>
<dbReference type="InterPro" id="IPR032466">
    <property type="entry name" value="Metal_Hydrolase"/>
</dbReference>
<dbReference type="Proteomes" id="UP000176902">
    <property type="component" value="Unassembled WGS sequence"/>
</dbReference>
<dbReference type="EMBL" id="MFCV01000044">
    <property type="protein sequence ID" value="OGE30770.1"/>
    <property type="molecule type" value="Genomic_DNA"/>
</dbReference>